<keyword evidence="1 3" id="KW-0963">Cytoplasm</keyword>
<proteinExistence type="inferred from homology"/>
<dbReference type="PANTHER" id="PTHR33867">
    <property type="entry name" value="RIBOSOME MATURATION FACTOR RIMP"/>
    <property type="match status" value="1"/>
</dbReference>
<gene>
    <name evidence="3 6" type="primary">rimP</name>
    <name evidence="6" type="ORF">E7747_06275</name>
</gene>
<dbReference type="Pfam" id="PF02576">
    <property type="entry name" value="RimP_N"/>
    <property type="match status" value="1"/>
</dbReference>
<dbReference type="GO" id="GO:0000028">
    <property type="term" value="P:ribosomal small subunit assembly"/>
    <property type="evidence" value="ECO:0007669"/>
    <property type="project" value="TreeGrafter"/>
</dbReference>
<name>A0A4P7W3F1_9BACT</name>
<accession>A0A4P7W3F1</accession>
<reference evidence="7" key="1">
    <citation type="submission" date="2019-02" db="EMBL/GenBank/DDBJ databases">
        <title>Isolation and identification of novel species under the genus Muribaculum.</title>
        <authorList>
            <person name="Miyake S."/>
            <person name="Ding Y."/>
            <person name="Low A."/>
            <person name="Soh M."/>
            <person name="Seedorf H."/>
        </authorList>
    </citation>
    <scope>NUCLEOTIDE SEQUENCE [LARGE SCALE GENOMIC DNA]</scope>
    <source>
        <strain evidence="7">H5</strain>
    </source>
</reference>
<comment type="subcellular location">
    <subcellularLocation>
        <location evidence="3">Cytoplasm</location>
    </subcellularLocation>
</comment>
<organism evidence="6 7">
    <name type="scientific">Duncaniella dubosii</name>
    <dbReference type="NCBI Taxonomy" id="2518971"/>
    <lineage>
        <taxon>Bacteria</taxon>
        <taxon>Pseudomonadati</taxon>
        <taxon>Bacteroidota</taxon>
        <taxon>Bacteroidia</taxon>
        <taxon>Bacteroidales</taxon>
        <taxon>Muribaculaceae</taxon>
        <taxon>Duncaniella</taxon>
    </lineage>
</organism>
<evidence type="ECO:0000313" key="6">
    <source>
        <dbReference type="EMBL" id="QCD41925.1"/>
    </source>
</evidence>
<protein>
    <recommendedName>
        <fullName evidence="3">Ribosome maturation factor RimP</fullName>
    </recommendedName>
</protein>
<evidence type="ECO:0000256" key="1">
    <source>
        <dbReference type="ARBA" id="ARBA00022490"/>
    </source>
</evidence>
<comment type="function">
    <text evidence="3">Required for maturation of 30S ribosomal subunits.</text>
</comment>
<dbReference type="KEGG" id="ddb:E7747_06275"/>
<dbReference type="RefSeq" id="WP_136414806.1">
    <property type="nucleotide sequence ID" value="NZ_CP039396.1"/>
</dbReference>
<evidence type="ECO:0000256" key="3">
    <source>
        <dbReference type="HAMAP-Rule" id="MF_01077"/>
    </source>
</evidence>
<keyword evidence="7" id="KW-1185">Reference proteome</keyword>
<dbReference type="InterPro" id="IPR035956">
    <property type="entry name" value="RimP_N_sf"/>
</dbReference>
<dbReference type="InterPro" id="IPR028989">
    <property type="entry name" value="RimP_N"/>
</dbReference>
<feature type="domain" description="Ribosome maturation factor RimP N-terminal" evidence="4">
    <location>
        <begin position="20"/>
        <end position="72"/>
    </location>
</feature>
<dbReference type="NCBIfam" id="NF002531">
    <property type="entry name" value="PRK02001.1"/>
    <property type="match status" value="1"/>
</dbReference>
<dbReference type="GO" id="GO:0006412">
    <property type="term" value="P:translation"/>
    <property type="evidence" value="ECO:0007669"/>
    <property type="project" value="TreeGrafter"/>
</dbReference>
<comment type="similarity">
    <text evidence="3">Belongs to the RimP family.</text>
</comment>
<dbReference type="Proteomes" id="UP000297149">
    <property type="component" value="Chromosome"/>
</dbReference>
<feature type="domain" description="Ribosome maturation factor RimP C-terminal" evidence="5">
    <location>
        <begin position="82"/>
        <end position="123"/>
    </location>
</feature>
<dbReference type="InterPro" id="IPR028998">
    <property type="entry name" value="RimP_C"/>
</dbReference>
<evidence type="ECO:0000256" key="2">
    <source>
        <dbReference type="ARBA" id="ARBA00022517"/>
    </source>
</evidence>
<dbReference type="HAMAP" id="MF_01077">
    <property type="entry name" value="RimP"/>
    <property type="match status" value="1"/>
</dbReference>
<dbReference type="Pfam" id="PF17384">
    <property type="entry name" value="DUF150_C"/>
    <property type="match status" value="1"/>
</dbReference>
<sequence length="155" mass="17153">MIDKTEIRRLVDEAIAATDAFVVDIIVSTGNDIVIELDSPTGVDLDFCAELNRKLQEEFDRQDENYSLEVGSASLTAPFKVKGQYEKNIGNEVEVLTRDGKKLKGILTAVADDDFTIEITRKVKGPGAKRPVMVAEPTVIPYAEAKQVCYVINFK</sequence>
<keyword evidence="2 3" id="KW-0690">Ribosome biogenesis</keyword>
<dbReference type="AlphaFoldDB" id="A0A4P7W3F1"/>
<dbReference type="Gene3D" id="3.30.300.70">
    <property type="entry name" value="RimP-like superfamily, N-terminal"/>
    <property type="match status" value="1"/>
</dbReference>
<evidence type="ECO:0000313" key="7">
    <source>
        <dbReference type="Proteomes" id="UP000297149"/>
    </source>
</evidence>
<dbReference type="EMBL" id="CP039396">
    <property type="protein sequence ID" value="QCD41925.1"/>
    <property type="molecule type" value="Genomic_DNA"/>
</dbReference>
<evidence type="ECO:0000259" key="4">
    <source>
        <dbReference type="Pfam" id="PF02576"/>
    </source>
</evidence>
<dbReference type="PANTHER" id="PTHR33867:SF1">
    <property type="entry name" value="RIBOSOME MATURATION FACTOR RIMP"/>
    <property type="match status" value="1"/>
</dbReference>
<evidence type="ECO:0000259" key="5">
    <source>
        <dbReference type="Pfam" id="PF17384"/>
    </source>
</evidence>
<dbReference type="SUPFAM" id="SSF75420">
    <property type="entry name" value="YhbC-like, N-terminal domain"/>
    <property type="match status" value="1"/>
</dbReference>
<dbReference type="GO" id="GO:0005829">
    <property type="term" value="C:cytosol"/>
    <property type="evidence" value="ECO:0007669"/>
    <property type="project" value="TreeGrafter"/>
</dbReference>
<dbReference type="InterPro" id="IPR003728">
    <property type="entry name" value="Ribosome_maturation_RimP"/>
</dbReference>